<dbReference type="EMBL" id="FN649760">
    <property type="protein sequence ID" value="CBN74182.1"/>
    <property type="molecule type" value="Genomic_DNA"/>
</dbReference>
<organism evidence="2 3">
    <name type="scientific">Ectocarpus siliculosus</name>
    <name type="common">Brown alga</name>
    <name type="synonym">Conferva siliculosa</name>
    <dbReference type="NCBI Taxonomy" id="2880"/>
    <lineage>
        <taxon>Eukaryota</taxon>
        <taxon>Sar</taxon>
        <taxon>Stramenopiles</taxon>
        <taxon>Ochrophyta</taxon>
        <taxon>PX clade</taxon>
        <taxon>Phaeophyceae</taxon>
        <taxon>Ectocarpales</taxon>
        <taxon>Ectocarpaceae</taxon>
        <taxon>Ectocarpus</taxon>
    </lineage>
</organism>
<dbReference type="Gene3D" id="3.10.110.10">
    <property type="entry name" value="Ubiquitin Conjugating Enzyme"/>
    <property type="match status" value="1"/>
</dbReference>
<evidence type="ECO:0000313" key="3">
    <source>
        <dbReference type="Proteomes" id="UP000002630"/>
    </source>
</evidence>
<dbReference type="InterPro" id="IPR000608">
    <property type="entry name" value="UBC"/>
</dbReference>
<gene>
    <name evidence="2" type="ORF">Esi_0013_0104</name>
</gene>
<dbReference type="eggNOG" id="KOG0897">
    <property type="taxonomic scope" value="Eukaryota"/>
</dbReference>
<evidence type="ECO:0000313" key="2">
    <source>
        <dbReference type="EMBL" id="CBN74182.1"/>
    </source>
</evidence>
<name>D8LEA1_ECTSI</name>
<dbReference type="InterPro" id="IPR016135">
    <property type="entry name" value="UBQ-conjugating_enzyme/RWD"/>
</dbReference>
<dbReference type="InParanoid" id="D8LEA1"/>
<dbReference type="AlphaFoldDB" id="D8LEA1"/>
<evidence type="ECO:0000259" key="1">
    <source>
        <dbReference type="PROSITE" id="PS50127"/>
    </source>
</evidence>
<protein>
    <recommendedName>
        <fullName evidence="1">UBC core domain-containing protein</fullName>
    </recommendedName>
</protein>
<proteinExistence type="predicted"/>
<sequence>MAAMTGGASAMETGAAAPKSTAVGTEEIDFAVEAENRGMKLVSSTREENGGVVLTLDLGKGKVFTLSGVPGRGPFCVSTVHPFLLDGLFVENLEEIQAQARRIQEVMSAAAEVYMCISGEGEGDDEEDGEDKYEYDYGGMEMEMDDEKAKRSFPTQEGGSVFEDTDISQMLSGKAKSGAGAKSKAASANTRLMRDLSRLMRSDTKKLGFSLQLKNDDALHEWNINLFGFSDCPLAEDMKRLEKEKHLDHVRLMMKFKDDYPFSPPFVHIVYPRFKRSTGYIIDGAFCMELLTNQGWTPTNDIESVVVQIRAQMVVGKARIDFDATSVTQPYSEDRAKAAFRSAAKIHKWAISDP</sequence>
<dbReference type="PANTHER" id="PTHR24067">
    <property type="entry name" value="UBIQUITIN-CONJUGATING ENZYME E2"/>
    <property type="match status" value="1"/>
</dbReference>
<dbReference type="Proteomes" id="UP000002630">
    <property type="component" value="Unassembled WGS sequence"/>
</dbReference>
<dbReference type="OrthoDB" id="1926878at2759"/>
<dbReference type="Pfam" id="PF00179">
    <property type="entry name" value="UQ_con"/>
    <property type="match status" value="1"/>
</dbReference>
<accession>D8LEA1</accession>
<reference evidence="2 3" key="1">
    <citation type="journal article" date="2010" name="Nature">
        <title>The Ectocarpus genome and the independent evolution of multicellularity in brown algae.</title>
        <authorList>
            <person name="Cock J.M."/>
            <person name="Sterck L."/>
            <person name="Rouze P."/>
            <person name="Scornet D."/>
            <person name="Allen A.E."/>
            <person name="Amoutzias G."/>
            <person name="Anthouard V."/>
            <person name="Artiguenave F."/>
            <person name="Aury J.M."/>
            <person name="Badger J.H."/>
            <person name="Beszteri B."/>
            <person name="Billiau K."/>
            <person name="Bonnet E."/>
            <person name="Bothwell J.H."/>
            <person name="Bowler C."/>
            <person name="Boyen C."/>
            <person name="Brownlee C."/>
            <person name="Carrano C.J."/>
            <person name="Charrier B."/>
            <person name="Cho G.Y."/>
            <person name="Coelho S.M."/>
            <person name="Collen J."/>
            <person name="Corre E."/>
            <person name="Da Silva C."/>
            <person name="Delage L."/>
            <person name="Delaroque N."/>
            <person name="Dittami S.M."/>
            <person name="Doulbeau S."/>
            <person name="Elias M."/>
            <person name="Farnham G."/>
            <person name="Gachon C.M."/>
            <person name="Gschloessl B."/>
            <person name="Heesch S."/>
            <person name="Jabbari K."/>
            <person name="Jubin C."/>
            <person name="Kawai H."/>
            <person name="Kimura K."/>
            <person name="Kloareg B."/>
            <person name="Kupper F.C."/>
            <person name="Lang D."/>
            <person name="Le Bail A."/>
            <person name="Leblanc C."/>
            <person name="Lerouge P."/>
            <person name="Lohr M."/>
            <person name="Lopez P.J."/>
            <person name="Martens C."/>
            <person name="Maumus F."/>
            <person name="Michel G."/>
            <person name="Miranda-Saavedra D."/>
            <person name="Morales J."/>
            <person name="Moreau H."/>
            <person name="Motomura T."/>
            <person name="Nagasato C."/>
            <person name="Napoli C.A."/>
            <person name="Nelson D.R."/>
            <person name="Nyvall-Collen P."/>
            <person name="Peters A.F."/>
            <person name="Pommier C."/>
            <person name="Potin P."/>
            <person name="Poulain J."/>
            <person name="Quesneville H."/>
            <person name="Read B."/>
            <person name="Rensing S.A."/>
            <person name="Ritter A."/>
            <person name="Rousvoal S."/>
            <person name="Samanta M."/>
            <person name="Samson G."/>
            <person name="Schroeder D.C."/>
            <person name="Segurens B."/>
            <person name="Strittmatter M."/>
            <person name="Tonon T."/>
            <person name="Tregear J.W."/>
            <person name="Valentin K."/>
            <person name="von Dassow P."/>
            <person name="Yamagishi T."/>
            <person name="Van de Peer Y."/>
            <person name="Wincker P."/>
        </authorList>
    </citation>
    <scope>NUCLEOTIDE SEQUENCE [LARGE SCALE GENOMIC DNA]</scope>
    <source>
        <strain evidence="3">Ec32 / CCAP1310/4</strain>
    </source>
</reference>
<keyword evidence="3" id="KW-1185">Reference proteome</keyword>
<dbReference type="CDD" id="cd23802">
    <property type="entry name" value="UBCc_UBE2Q"/>
    <property type="match status" value="1"/>
</dbReference>
<feature type="domain" description="UBC core" evidence="1">
    <location>
        <begin position="187"/>
        <end position="353"/>
    </location>
</feature>
<dbReference type="STRING" id="2880.D8LEA1"/>
<dbReference type="InterPro" id="IPR050113">
    <property type="entry name" value="Ub_conjugating_enzyme"/>
</dbReference>
<dbReference type="SUPFAM" id="SSF54495">
    <property type="entry name" value="UBC-like"/>
    <property type="match status" value="1"/>
</dbReference>
<dbReference type="PROSITE" id="PS50127">
    <property type="entry name" value="UBC_2"/>
    <property type="match status" value="1"/>
</dbReference>
<dbReference type="SMART" id="SM00212">
    <property type="entry name" value="UBCc"/>
    <property type="match status" value="1"/>
</dbReference>